<evidence type="ECO:0000313" key="2">
    <source>
        <dbReference type="EMBL" id="KAF4348243.1"/>
    </source>
</evidence>
<accession>A0A803QWL0</accession>
<sequence>MAVSDAVVANLTTIYVIVIALIKGYGIILGRSFSGVIVLIVSTVLVILILIGTLTWDMSRKAATYAFSTHHHPHHHVHEICKGGICWHGVAVQSPASQLRFRLPHQLPTYPN</sequence>
<evidence type="ECO:0000313" key="3">
    <source>
        <dbReference type="EMBL" id="KAF4373074.1"/>
    </source>
</evidence>
<keyword evidence="1" id="KW-0812">Transmembrane</keyword>
<name>A0A7J6FQS6_CANSA</name>
<dbReference type="EMBL" id="JAATIP010000101">
    <property type="protein sequence ID" value="KAF4373074.1"/>
    <property type="molecule type" value="Genomic_DNA"/>
</dbReference>
<feature type="transmembrane region" description="Helical" evidence="1">
    <location>
        <begin position="34"/>
        <end position="56"/>
    </location>
</feature>
<organism evidence="3 4">
    <name type="scientific">Cannabis sativa</name>
    <name type="common">Hemp</name>
    <name type="synonym">Marijuana</name>
    <dbReference type="NCBI Taxonomy" id="3483"/>
    <lineage>
        <taxon>Eukaryota</taxon>
        <taxon>Viridiplantae</taxon>
        <taxon>Streptophyta</taxon>
        <taxon>Embryophyta</taxon>
        <taxon>Tracheophyta</taxon>
        <taxon>Spermatophyta</taxon>
        <taxon>Magnoliopsida</taxon>
        <taxon>eudicotyledons</taxon>
        <taxon>Gunneridae</taxon>
        <taxon>Pentapetalae</taxon>
        <taxon>rosids</taxon>
        <taxon>fabids</taxon>
        <taxon>Rosales</taxon>
        <taxon>Cannabaceae</taxon>
        <taxon>Cannabis</taxon>
    </lineage>
</organism>
<feature type="transmembrane region" description="Helical" evidence="1">
    <location>
        <begin position="7"/>
        <end position="28"/>
    </location>
</feature>
<accession>A0A7J6FQS6</accession>
<evidence type="ECO:0000313" key="5">
    <source>
        <dbReference type="Proteomes" id="UP000583929"/>
    </source>
</evidence>
<dbReference type="PANTHER" id="PTHR37714:SF1">
    <property type="entry name" value="PROTEIN, PUTATIVE-RELATED"/>
    <property type="match status" value="1"/>
</dbReference>
<dbReference type="OMA" id="YVAVIAC"/>
<protein>
    <submittedName>
        <fullName evidence="3">Uncharacterized protein</fullName>
    </submittedName>
</protein>
<dbReference type="AlphaFoldDB" id="A0A7J6FQS6"/>
<evidence type="ECO:0000256" key="1">
    <source>
        <dbReference type="SAM" id="Phobius"/>
    </source>
</evidence>
<proteinExistence type="predicted"/>
<dbReference type="OrthoDB" id="1723061at2759"/>
<accession>A0A803QWK8</accession>
<dbReference type="Proteomes" id="UP000583929">
    <property type="component" value="Unassembled WGS sequence"/>
</dbReference>
<keyword evidence="5" id="KW-1185">Reference proteome</keyword>
<reference evidence="4 5" key="1">
    <citation type="journal article" date="2020" name="bioRxiv">
        <title>Sequence and annotation of 42 cannabis genomes reveals extensive copy number variation in cannabinoid synthesis and pathogen resistance genes.</title>
        <authorList>
            <person name="Mckernan K.J."/>
            <person name="Helbert Y."/>
            <person name="Kane L.T."/>
            <person name="Ebling H."/>
            <person name="Zhang L."/>
            <person name="Liu B."/>
            <person name="Eaton Z."/>
            <person name="Mclaughlin S."/>
            <person name="Kingan S."/>
            <person name="Baybayan P."/>
            <person name="Concepcion G."/>
            <person name="Jordan M."/>
            <person name="Riva A."/>
            <person name="Barbazuk W."/>
            <person name="Harkins T."/>
        </authorList>
    </citation>
    <scope>NUCLEOTIDE SEQUENCE [LARGE SCALE GENOMIC DNA]</scope>
    <source>
        <strain evidence="4 5">cv. Jamaican Lion 4</strain>
        <strain evidence="2">Father</strain>
        <strain evidence="3">Mother</strain>
        <tissue evidence="3">Leaf</tissue>
    </source>
</reference>
<keyword evidence="1" id="KW-1133">Transmembrane helix</keyword>
<gene>
    <name evidence="3" type="ORF">F8388_019256</name>
    <name evidence="2" type="ORF">G4B88_011057</name>
</gene>
<evidence type="ECO:0000313" key="4">
    <source>
        <dbReference type="Proteomes" id="UP000525078"/>
    </source>
</evidence>
<dbReference type="Proteomes" id="UP000525078">
    <property type="component" value="Unassembled WGS sequence"/>
</dbReference>
<dbReference type="EMBL" id="JAATIQ010000709">
    <property type="protein sequence ID" value="KAF4348243.1"/>
    <property type="molecule type" value="Genomic_DNA"/>
</dbReference>
<keyword evidence="1" id="KW-0472">Membrane</keyword>
<comment type="caution">
    <text evidence="3">The sequence shown here is derived from an EMBL/GenBank/DDBJ whole genome shotgun (WGS) entry which is preliminary data.</text>
</comment>
<dbReference type="PANTHER" id="PTHR37714">
    <property type="entry name" value="PROTEIN, PUTATIVE-RELATED"/>
    <property type="match status" value="1"/>
</dbReference>